<accession>L9KK99</accession>
<dbReference type="AlphaFoldDB" id="L9KK99"/>
<reference evidence="3" key="1">
    <citation type="submission" date="2012-07" db="EMBL/GenBank/DDBJ databases">
        <title>Genome of the Chinese tree shrew, a rising model animal genetically related to primates.</title>
        <authorList>
            <person name="Zhang G."/>
            <person name="Fan Y."/>
            <person name="Yao Y."/>
            <person name="Huang Z."/>
        </authorList>
    </citation>
    <scope>NUCLEOTIDE SEQUENCE [LARGE SCALE GENOMIC DNA]</scope>
</reference>
<dbReference type="PANTHER" id="PTHR12366:SF33">
    <property type="entry name" value="ASPARTYL_ASPARAGINYL BETA-HYDROXYLASE"/>
    <property type="match status" value="1"/>
</dbReference>
<organism evidence="2 3">
    <name type="scientific">Tupaia chinensis</name>
    <name type="common">Chinese tree shrew</name>
    <name type="synonym">Tupaia belangeri chinensis</name>
    <dbReference type="NCBI Taxonomy" id="246437"/>
    <lineage>
        <taxon>Eukaryota</taxon>
        <taxon>Metazoa</taxon>
        <taxon>Chordata</taxon>
        <taxon>Craniata</taxon>
        <taxon>Vertebrata</taxon>
        <taxon>Euteleostomi</taxon>
        <taxon>Mammalia</taxon>
        <taxon>Eutheria</taxon>
        <taxon>Euarchontoglires</taxon>
        <taxon>Scandentia</taxon>
        <taxon>Tupaiidae</taxon>
        <taxon>Tupaia</taxon>
    </lineage>
</organism>
<dbReference type="STRING" id="246437.L9KK99"/>
<dbReference type="PANTHER" id="PTHR12366">
    <property type="entry name" value="ASPARTYL/ASPARAGINYL BETA-HYDROXYLASE"/>
    <property type="match status" value="1"/>
</dbReference>
<sequence length="185" mass="20689">MALSERYSEGENQPDGEKSRLLPRTVHALSNSASCHRVLSEVTKRPGFRLKEKSASEPTVPPEEAEPLVEPEEQAPLGTGIRVRGSPYHGISYRRALNSEKGTQLTPSTSIWNVTSSSHSSFLTVPQETLERNWKLIRDEGLAVMDKAKGLFLPEDENLREKGDWSQFTLWQHCEPLTSSLSCSQ</sequence>
<evidence type="ECO:0000313" key="2">
    <source>
        <dbReference type="EMBL" id="ELW61547.1"/>
    </source>
</evidence>
<dbReference type="EMBL" id="KB320873">
    <property type="protein sequence ID" value="ELW61547.1"/>
    <property type="molecule type" value="Genomic_DNA"/>
</dbReference>
<keyword evidence="3" id="KW-1185">Reference proteome</keyword>
<feature type="compositionally biased region" description="Basic and acidic residues" evidence="1">
    <location>
        <begin position="46"/>
        <end position="55"/>
    </location>
</feature>
<dbReference type="Gene3D" id="2.60.120.330">
    <property type="entry name" value="B-lactam Antibiotic, Isopenicillin N Synthase, Chain"/>
    <property type="match status" value="1"/>
</dbReference>
<dbReference type="eggNOG" id="KOG3696">
    <property type="taxonomic scope" value="Eukaryota"/>
</dbReference>
<feature type="region of interest" description="Disordered" evidence="1">
    <location>
        <begin position="46"/>
        <end position="72"/>
    </location>
</feature>
<dbReference type="GO" id="GO:0062101">
    <property type="term" value="F:peptidyl-aspartic acid 3-dioxygenase activity"/>
    <property type="evidence" value="ECO:0007669"/>
    <property type="project" value="InterPro"/>
</dbReference>
<feature type="region of interest" description="Disordered" evidence="1">
    <location>
        <begin position="1"/>
        <end position="22"/>
    </location>
</feature>
<dbReference type="GO" id="GO:0005783">
    <property type="term" value="C:endoplasmic reticulum"/>
    <property type="evidence" value="ECO:0007669"/>
    <property type="project" value="TreeGrafter"/>
</dbReference>
<evidence type="ECO:0000256" key="1">
    <source>
        <dbReference type="SAM" id="MobiDB-lite"/>
    </source>
</evidence>
<proteinExistence type="predicted"/>
<dbReference type="InterPro" id="IPR039038">
    <property type="entry name" value="ASPH"/>
</dbReference>
<protein>
    <submittedName>
        <fullName evidence="2">Aspartyl/asparaginyl beta-hydroxylase</fullName>
    </submittedName>
</protein>
<feature type="compositionally biased region" description="Acidic residues" evidence="1">
    <location>
        <begin position="63"/>
        <end position="72"/>
    </location>
</feature>
<dbReference type="Proteomes" id="UP000011518">
    <property type="component" value="Unassembled WGS sequence"/>
</dbReference>
<gene>
    <name evidence="2" type="ORF">TREES_T100016099</name>
</gene>
<reference evidence="3" key="2">
    <citation type="journal article" date="2013" name="Nat. Commun.">
        <title>Genome of the Chinese tree shrew.</title>
        <authorList>
            <person name="Fan Y."/>
            <person name="Huang Z.Y."/>
            <person name="Cao C.C."/>
            <person name="Chen C.S."/>
            <person name="Chen Y.X."/>
            <person name="Fan D.D."/>
            <person name="He J."/>
            <person name="Hou H.L."/>
            <person name="Hu L."/>
            <person name="Hu X.T."/>
            <person name="Jiang X.T."/>
            <person name="Lai R."/>
            <person name="Lang Y.S."/>
            <person name="Liang B."/>
            <person name="Liao S.G."/>
            <person name="Mu D."/>
            <person name="Ma Y.Y."/>
            <person name="Niu Y.Y."/>
            <person name="Sun X.Q."/>
            <person name="Xia J.Q."/>
            <person name="Xiao J."/>
            <person name="Xiong Z.Q."/>
            <person name="Xu L."/>
            <person name="Yang L."/>
            <person name="Zhang Y."/>
            <person name="Zhao W."/>
            <person name="Zhao X.D."/>
            <person name="Zheng Y.T."/>
            <person name="Zhou J.M."/>
            <person name="Zhu Y.B."/>
            <person name="Zhang G.J."/>
            <person name="Wang J."/>
            <person name="Yao Y.G."/>
        </authorList>
    </citation>
    <scope>NUCLEOTIDE SEQUENCE [LARGE SCALE GENOMIC DNA]</scope>
</reference>
<dbReference type="InterPro" id="IPR027443">
    <property type="entry name" value="IPNS-like_sf"/>
</dbReference>
<evidence type="ECO:0000313" key="3">
    <source>
        <dbReference type="Proteomes" id="UP000011518"/>
    </source>
</evidence>
<name>L9KK99_TUPCH</name>
<dbReference type="InParanoid" id="L9KK99"/>